<dbReference type="GO" id="GO:0003824">
    <property type="term" value="F:catalytic activity"/>
    <property type="evidence" value="ECO:0007669"/>
    <property type="project" value="InterPro"/>
</dbReference>
<dbReference type="VEuPathDB" id="VectorBase:HLOH_054165"/>
<evidence type="ECO:0000259" key="1">
    <source>
        <dbReference type="Pfam" id="PF14529"/>
    </source>
</evidence>
<feature type="domain" description="Endonuclease/exonuclease/phosphatase" evidence="1">
    <location>
        <begin position="21"/>
        <end position="117"/>
    </location>
</feature>
<evidence type="ECO:0000313" key="3">
    <source>
        <dbReference type="Proteomes" id="UP000821853"/>
    </source>
</evidence>
<protein>
    <recommendedName>
        <fullName evidence="1">Endonuclease/exonuclease/phosphatase domain-containing protein</fullName>
    </recommendedName>
</protein>
<sequence>MQRDHLYFQRLVLTLEKNDLRIEDTLFEALQLAGSSPLLILGDLNALHKLWGYTYNSKGGGKSTLCRESPNLTLLNDAHTPTRTGNSVSPDTCPDLSLLSGSLDITWTNTIENLGYDLDTIQVLINGLGYRSYIGTAK</sequence>
<dbReference type="InterPro" id="IPR036691">
    <property type="entry name" value="Endo/exonu/phosph_ase_sf"/>
</dbReference>
<dbReference type="EMBL" id="JABSTR010000009">
    <property type="protein sequence ID" value="KAH9378861.1"/>
    <property type="molecule type" value="Genomic_DNA"/>
</dbReference>
<dbReference type="AlphaFoldDB" id="A0A9J6GTM8"/>
<dbReference type="Pfam" id="PF14529">
    <property type="entry name" value="Exo_endo_phos_2"/>
    <property type="match status" value="1"/>
</dbReference>
<dbReference type="InterPro" id="IPR005135">
    <property type="entry name" value="Endo/exonuclease/phosphatase"/>
</dbReference>
<name>A0A9J6GTM8_HAELO</name>
<dbReference type="Gene3D" id="3.60.10.10">
    <property type="entry name" value="Endonuclease/exonuclease/phosphatase"/>
    <property type="match status" value="1"/>
</dbReference>
<proteinExistence type="predicted"/>
<dbReference type="OrthoDB" id="415822at2759"/>
<accession>A0A9J6GTM8</accession>
<dbReference type="Proteomes" id="UP000821853">
    <property type="component" value="Unassembled WGS sequence"/>
</dbReference>
<comment type="caution">
    <text evidence="2">The sequence shown here is derived from an EMBL/GenBank/DDBJ whole genome shotgun (WGS) entry which is preliminary data.</text>
</comment>
<reference evidence="2 3" key="1">
    <citation type="journal article" date="2020" name="Cell">
        <title>Large-Scale Comparative Analyses of Tick Genomes Elucidate Their Genetic Diversity and Vector Capacities.</title>
        <authorList>
            <consortium name="Tick Genome and Microbiome Consortium (TIGMIC)"/>
            <person name="Jia N."/>
            <person name="Wang J."/>
            <person name="Shi W."/>
            <person name="Du L."/>
            <person name="Sun Y."/>
            <person name="Zhan W."/>
            <person name="Jiang J.F."/>
            <person name="Wang Q."/>
            <person name="Zhang B."/>
            <person name="Ji P."/>
            <person name="Bell-Sakyi L."/>
            <person name="Cui X.M."/>
            <person name="Yuan T.T."/>
            <person name="Jiang B.G."/>
            <person name="Yang W.F."/>
            <person name="Lam T.T."/>
            <person name="Chang Q.C."/>
            <person name="Ding S.J."/>
            <person name="Wang X.J."/>
            <person name="Zhu J.G."/>
            <person name="Ruan X.D."/>
            <person name="Zhao L."/>
            <person name="Wei J.T."/>
            <person name="Ye R.Z."/>
            <person name="Que T.C."/>
            <person name="Du C.H."/>
            <person name="Zhou Y.H."/>
            <person name="Cheng J.X."/>
            <person name="Dai P.F."/>
            <person name="Guo W.B."/>
            <person name="Han X.H."/>
            <person name="Huang E.J."/>
            <person name="Li L.F."/>
            <person name="Wei W."/>
            <person name="Gao Y.C."/>
            <person name="Liu J.Z."/>
            <person name="Shao H.Z."/>
            <person name="Wang X."/>
            <person name="Wang C.C."/>
            <person name="Yang T.C."/>
            <person name="Huo Q.B."/>
            <person name="Li W."/>
            <person name="Chen H.Y."/>
            <person name="Chen S.E."/>
            <person name="Zhou L.G."/>
            <person name="Ni X.B."/>
            <person name="Tian J.H."/>
            <person name="Sheng Y."/>
            <person name="Liu T."/>
            <person name="Pan Y.S."/>
            <person name="Xia L.Y."/>
            <person name="Li J."/>
            <person name="Zhao F."/>
            <person name="Cao W.C."/>
        </authorList>
    </citation>
    <scope>NUCLEOTIDE SEQUENCE [LARGE SCALE GENOMIC DNA]</scope>
    <source>
        <strain evidence="2">HaeL-2018</strain>
    </source>
</reference>
<organism evidence="2 3">
    <name type="scientific">Haemaphysalis longicornis</name>
    <name type="common">Bush tick</name>
    <dbReference type="NCBI Taxonomy" id="44386"/>
    <lineage>
        <taxon>Eukaryota</taxon>
        <taxon>Metazoa</taxon>
        <taxon>Ecdysozoa</taxon>
        <taxon>Arthropoda</taxon>
        <taxon>Chelicerata</taxon>
        <taxon>Arachnida</taxon>
        <taxon>Acari</taxon>
        <taxon>Parasitiformes</taxon>
        <taxon>Ixodida</taxon>
        <taxon>Ixodoidea</taxon>
        <taxon>Ixodidae</taxon>
        <taxon>Haemaphysalinae</taxon>
        <taxon>Haemaphysalis</taxon>
    </lineage>
</organism>
<keyword evidence="3" id="KW-1185">Reference proteome</keyword>
<evidence type="ECO:0000313" key="2">
    <source>
        <dbReference type="EMBL" id="KAH9378861.1"/>
    </source>
</evidence>
<dbReference type="SUPFAM" id="SSF56219">
    <property type="entry name" value="DNase I-like"/>
    <property type="match status" value="1"/>
</dbReference>
<gene>
    <name evidence="2" type="ORF">HPB48_022742</name>
</gene>